<protein>
    <submittedName>
        <fullName evidence="1">Uncharacterized protein</fullName>
    </submittedName>
</protein>
<proteinExistence type="predicted"/>
<name>A0A4P8KE87_ENTAV</name>
<accession>A0A4P8KE87</accession>
<evidence type="ECO:0000313" key="2">
    <source>
        <dbReference type="Proteomes" id="UP000316316"/>
    </source>
</evidence>
<comment type="caution">
    <text evidence="1">The sequence shown here is derived from an EMBL/GenBank/DDBJ whole genome shotgun (WGS) entry which is preliminary data.</text>
</comment>
<gene>
    <name evidence="1" type="ORF">AUF17_17520</name>
</gene>
<organism evidence="1 2">
    <name type="scientific">Enterococcus avium</name>
    <name type="common">Streptococcus avium</name>
    <dbReference type="NCBI Taxonomy" id="33945"/>
    <lineage>
        <taxon>Bacteria</taxon>
        <taxon>Bacillati</taxon>
        <taxon>Bacillota</taxon>
        <taxon>Bacilli</taxon>
        <taxon>Lactobacillales</taxon>
        <taxon>Enterococcaceae</taxon>
        <taxon>Enterococcus</taxon>
    </lineage>
</organism>
<dbReference type="RefSeq" id="WP_016179040.1">
    <property type="nucleotide sequence ID" value="NZ_CAAKOC010000207.1"/>
</dbReference>
<sequence length="184" mass="21647">MSMQVSFFVKDQPEGCYFEKIEASFFEIEKVIETYYPNEQFDAILDDALLQILRTVLDSLEKIGEVEEYLQFLDFKIENIYDSAFVSKHFLLYKNPEVEALMEHVLLEVAEPLAEGYFESMIDYLETSMDDEVFVDFRLNGEELLLEVQSKGQKFSQTEPLKQLLIDYDESFQRVATEFLESFI</sequence>
<dbReference type="GeneID" id="69570169"/>
<dbReference type="EMBL" id="PDXQ01000002">
    <property type="protein sequence ID" value="TRZ28514.1"/>
    <property type="molecule type" value="Genomic_DNA"/>
</dbReference>
<reference evidence="1 2" key="1">
    <citation type="submission" date="2017-10" db="EMBL/GenBank/DDBJ databases">
        <title>FDA dAtabase for Regulatory Grade micrObial Sequences (FDA-ARGOS): Supporting development and validation of Infectious Disease Dx tests.</title>
        <authorList>
            <person name="Campos J."/>
            <person name="Goldberg B."/>
            <person name="Tallon L.J."/>
            <person name="Sadzewicz L."/>
            <person name="Sengamalay N."/>
            <person name="Ott S."/>
            <person name="Godinez A."/>
            <person name="Nagaraj S."/>
            <person name="Vyas G."/>
            <person name="Aluvathingal J."/>
            <person name="Nadendla S."/>
            <person name="Geyer C."/>
            <person name="Nandy P."/>
            <person name="Hobson J."/>
            <person name="Sichtig H."/>
        </authorList>
    </citation>
    <scope>NUCLEOTIDE SEQUENCE [LARGE SCALE GENOMIC DNA]</scope>
    <source>
        <strain evidence="1 2">FDAARGOS_185</strain>
    </source>
</reference>
<dbReference type="Proteomes" id="UP000316316">
    <property type="component" value="Unassembled WGS sequence"/>
</dbReference>
<dbReference type="AlphaFoldDB" id="A0A4P8KE87"/>
<evidence type="ECO:0000313" key="1">
    <source>
        <dbReference type="EMBL" id="TRZ28514.1"/>
    </source>
</evidence>